<proteinExistence type="predicted"/>
<reference evidence="1" key="2">
    <citation type="submission" date="2023-06" db="EMBL/GenBank/DDBJ databases">
        <authorList>
            <consortium name="Lawrence Berkeley National Laboratory"/>
            <person name="Haridas S."/>
            <person name="Hensen N."/>
            <person name="Bonometti L."/>
            <person name="Westerberg I."/>
            <person name="Brannstrom I.O."/>
            <person name="Guillou S."/>
            <person name="Cros-Aarteil S."/>
            <person name="Calhoun S."/>
            <person name="Kuo A."/>
            <person name="Mondo S."/>
            <person name="Pangilinan J."/>
            <person name="Riley R."/>
            <person name="Labutti K."/>
            <person name="Andreopoulos B."/>
            <person name="Lipzen A."/>
            <person name="Chen C."/>
            <person name="Yanf M."/>
            <person name="Daum C."/>
            <person name="Ng V."/>
            <person name="Clum A."/>
            <person name="Steindorff A."/>
            <person name="Ohm R."/>
            <person name="Martin F."/>
            <person name="Silar P."/>
            <person name="Natvig D."/>
            <person name="Lalanne C."/>
            <person name="Gautier V."/>
            <person name="Ament-Velasquez S.L."/>
            <person name="Kruys A."/>
            <person name="Hutchinson M.I."/>
            <person name="Powell A.J."/>
            <person name="Barry K."/>
            <person name="Miller A.N."/>
            <person name="Grigoriev I.V."/>
            <person name="Debuchy R."/>
            <person name="Gladieux P."/>
            <person name="Thoren M.H."/>
            <person name="Johannesson H."/>
        </authorList>
    </citation>
    <scope>NUCLEOTIDE SEQUENCE</scope>
    <source>
        <strain evidence="1">CBS 560.94</strain>
    </source>
</reference>
<dbReference type="EMBL" id="JAUEPP010000005">
    <property type="protein sequence ID" value="KAK3342417.1"/>
    <property type="molecule type" value="Genomic_DNA"/>
</dbReference>
<organism evidence="1 2">
    <name type="scientific">Neurospora tetraspora</name>
    <dbReference type="NCBI Taxonomy" id="94610"/>
    <lineage>
        <taxon>Eukaryota</taxon>
        <taxon>Fungi</taxon>
        <taxon>Dikarya</taxon>
        <taxon>Ascomycota</taxon>
        <taxon>Pezizomycotina</taxon>
        <taxon>Sordariomycetes</taxon>
        <taxon>Sordariomycetidae</taxon>
        <taxon>Sordariales</taxon>
        <taxon>Sordariaceae</taxon>
        <taxon>Neurospora</taxon>
    </lineage>
</organism>
<dbReference type="Proteomes" id="UP001278500">
    <property type="component" value="Unassembled WGS sequence"/>
</dbReference>
<accession>A0AAE0MRI0</accession>
<dbReference type="GeneID" id="87860917"/>
<protein>
    <submittedName>
        <fullName evidence="1">Uncharacterized protein</fullName>
    </submittedName>
</protein>
<gene>
    <name evidence="1" type="ORF">B0H65DRAFT_395065</name>
</gene>
<keyword evidence="2" id="KW-1185">Reference proteome</keyword>
<feature type="non-terminal residue" evidence="1">
    <location>
        <position position="1"/>
    </location>
</feature>
<comment type="caution">
    <text evidence="1">The sequence shown here is derived from an EMBL/GenBank/DDBJ whole genome shotgun (WGS) entry which is preliminary data.</text>
</comment>
<dbReference type="AlphaFoldDB" id="A0AAE0MRI0"/>
<feature type="non-terminal residue" evidence="1">
    <location>
        <position position="82"/>
    </location>
</feature>
<evidence type="ECO:0000313" key="1">
    <source>
        <dbReference type="EMBL" id="KAK3342417.1"/>
    </source>
</evidence>
<evidence type="ECO:0000313" key="2">
    <source>
        <dbReference type="Proteomes" id="UP001278500"/>
    </source>
</evidence>
<dbReference type="RefSeq" id="XP_062680210.1">
    <property type="nucleotide sequence ID" value="XM_062823763.1"/>
</dbReference>
<sequence>IESGDRIWIIDRAAAGRCVCSWFSSGSMLQVPGLCKDGTGPEGYGYLGGQLVCDKDDIYGHWSPKGRTAGWMVLCREAPEGE</sequence>
<name>A0AAE0MRI0_9PEZI</name>
<reference evidence="1" key="1">
    <citation type="journal article" date="2023" name="Mol. Phylogenet. Evol.">
        <title>Genome-scale phylogeny and comparative genomics of the fungal order Sordariales.</title>
        <authorList>
            <person name="Hensen N."/>
            <person name="Bonometti L."/>
            <person name="Westerberg I."/>
            <person name="Brannstrom I.O."/>
            <person name="Guillou S."/>
            <person name="Cros-Aarteil S."/>
            <person name="Calhoun S."/>
            <person name="Haridas S."/>
            <person name="Kuo A."/>
            <person name="Mondo S."/>
            <person name="Pangilinan J."/>
            <person name="Riley R."/>
            <person name="LaButti K."/>
            <person name="Andreopoulos B."/>
            <person name="Lipzen A."/>
            <person name="Chen C."/>
            <person name="Yan M."/>
            <person name="Daum C."/>
            <person name="Ng V."/>
            <person name="Clum A."/>
            <person name="Steindorff A."/>
            <person name="Ohm R.A."/>
            <person name="Martin F."/>
            <person name="Silar P."/>
            <person name="Natvig D.O."/>
            <person name="Lalanne C."/>
            <person name="Gautier V."/>
            <person name="Ament-Velasquez S.L."/>
            <person name="Kruys A."/>
            <person name="Hutchinson M.I."/>
            <person name="Powell A.J."/>
            <person name="Barry K."/>
            <person name="Miller A.N."/>
            <person name="Grigoriev I.V."/>
            <person name="Debuchy R."/>
            <person name="Gladieux P."/>
            <person name="Hiltunen Thoren M."/>
            <person name="Johannesson H."/>
        </authorList>
    </citation>
    <scope>NUCLEOTIDE SEQUENCE</scope>
    <source>
        <strain evidence="1">CBS 560.94</strain>
    </source>
</reference>